<organism evidence="1 2">
    <name type="scientific">Paracidovorax wautersii</name>
    <dbReference type="NCBI Taxonomy" id="1177982"/>
    <lineage>
        <taxon>Bacteria</taxon>
        <taxon>Pseudomonadati</taxon>
        <taxon>Pseudomonadota</taxon>
        <taxon>Betaproteobacteria</taxon>
        <taxon>Burkholderiales</taxon>
        <taxon>Comamonadaceae</taxon>
        <taxon>Paracidovorax</taxon>
    </lineage>
</organism>
<dbReference type="EMBL" id="FONX01000050">
    <property type="protein sequence ID" value="SFF35061.1"/>
    <property type="molecule type" value="Genomic_DNA"/>
</dbReference>
<gene>
    <name evidence="1" type="ORF">SAMN04489711_1502</name>
</gene>
<evidence type="ECO:0000313" key="1">
    <source>
        <dbReference type="EMBL" id="SFF35061.1"/>
    </source>
</evidence>
<protein>
    <submittedName>
        <fullName evidence="1">Uncharacterized protein</fullName>
    </submittedName>
</protein>
<keyword evidence="2" id="KW-1185">Reference proteome</keyword>
<name>A0A1I2I3G4_9BURK</name>
<proteinExistence type="predicted"/>
<sequence>MFHAWIEVGPYIVDFTTFAFADKAARLDEVDGQTTSVQWCPEYLVVEAASSRRLQEVTQASNAGVYAYVRHSRVEQVVLTGNDEFDVKGHADLIQLVARHGKNATVATVDPSGELVNGLESARARSKEQGLITVYTPK</sequence>
<reference evidence="2" key="1">
    <citation type="submission" date="2016-10" db="EMBL/GenBank/DDBJ databases">
        <authorList>
            <person name="Varghese N."/>
            <person name="Submissions S."/>
        </authorList>
    </citation>
    <scope>NUCLEOTIDE SEQUENCE [LARGE SCALE GENOMIC DNA]</scope>
    <source>
        <strain evidence="2">DSM 27981</strain>
    </source>
</reference>
<evidence type="ECO:0000313" key="2">
    <source>
        <dbReference type="Proteomes" id="UP000199119"/>
    </source>
</evidence>
<dbReference type="AlphaFoldDB" id="A0A1I2I3G4"/>
<accession>A0A1I2I3G4</accession>
<dbReference type="Proteomes" id="UP000199119">
    <property type="component" value="Unassembled WGS sequence"/>
</dbReference>